<feature type="compositionally biased region" description="Low complexity" evidence="4">
    <location>
        <begin position="1243"/>
        <end position="1256"/>
    </location>
</feature>
<evidence type="ECO:0000256" key="1">
    <source>
        <dbReference type="ARBA" id="ARBA00004123"/>
    </source>
</evidence>
<dbReference type="InParanoid" id="A0A6J2WSU8"/>
<gene>
    <name evidence="6" type="primary">mybbp1a</name>
</gene>
<dbReference type="SUPFAM" id="SSF48371">
    <property type="entry name" value="ARM repeat"/>
    <property type="match status" value="1"/>
</dbReference>
<feature type="compositionally biased region" description="Acidic residues" evidence="4">
    <location>
        <begin position="737"/>
        <end position="763"/>
    </location>
</feature>
<evidence type="ECO:0000256" key="4">
    <source>
        <dbReference type="SAM" id="MobiDB-lite"/>
    </source>
</evidence>
<name>A0A6J2WSU8_CHACN</name>
<comment type="similarity">
    <text evidence="2">Belongs to the MYBBP1A family.</text>
</comment>
<dbReference type="Proteomes" id="UP000504632">
    <property type="component" value="Chromosome 14"/>
</dbReference>
<evidence type="ECO:0000313" key="5">
    <source>
        <dbReference type="Proteomes" id="UP000504632"/>
    </source>
</evidence>
<dbReference type="InterPro" id="IPR016024">
    <property type="entry name" value="ARM-type_fold"/>
</dbReference>
<dbReference type="AlphaFoldDB" id="A0A6J2WSU8"/>
<feature type="compositionally biased region" description="Basic and acidic residues" evidence="4">
    <location>
        <begin position="723"/>
        <end position="736"/>
    </location>
</feature>
<keyword evidence="5" id="KW-1185">Reference proteome</keyword>
<dbReference type="GO" id="GO:0043565">
    <property type="term" value="F:sequence-specific DNA binding"/>
    <property type="evidence" value="ECO:0007669"/>
    <property type="project" value="TreeGrafter"/>
</dbReference>
<dbReference type="CTD" id="10514"/>
<dbReference type="RefSeq" id="XP_030647317.1">
    <property type="nucleotide sequence ID" value="XM_030791457.1"/>
</dbReference>
<accession>A0A6J2WSU8</accession>
<dbReference type="GO" id="GO:0005730">
    <property type="term" value="C:nucleolus"/>
    <property type="evidence" value="ECO:0007669"/>
    <property type="project" value="InterPro"/>
</dbReference>
<feature type="compositionally biased region" description="Basic residues" evidence="4">
    <location>
        <begin position="1174"/>
        <end position="1193"/>
    </location>
</feature>
<proteinExistence type="inferred from homology"/>
<evidence type="ECO:0000256" key="2">
    <source>
        <dbReference type="ARBA" id="ARBA00006809"/>
    </source>
</evidence>
<dbReference type="Pfam" id="PF04931">
    <property type="entry name" value="DNA_pol_phi"/>
    <property type="match status" value="1"/>
</dbReference>
<dbReference type="GO" id="GO:0003714">
    <property type="term" value="F:transcription corepressor activity"/>
    <property type="evidence" value="ECO:0007669"/>
    <property type="project" value="TreeGrafter"/>
</dbReference>
<feature type="compositionally biased region" description="Basic residues" evidence="4">
    <location>
        <begin position="1218"/>
        <end position="1229"/>
    </location>
</feature>
<feature type="region of interest" description="Disordered" evidence="4">
    <location>
        <begin position="713"/>
        <end position="769"/>
    </location>
</feature>
<dbReference type="PANTHER" id="PTHR13213">
    <property type="entry name" value="MYB-BINDING PROTEIN 1A FAMILY MEMBER"/>
    <property type="match status" value="1"/>
</dbReference>
<comment type="subcellular location">
    <subcellularLocation>
        <location evidence="1">Nucleus</location>
    </subcellularLocation>
</comment>
<keyword evidence="3" id="KW-0539">Nucleus</keyword>
<feature type="compositionally biased region" description="Basic and acidic residues" evidence="4">
    <location>
        <begin position="1154"/>
        <end position="1164"/>
    </location>
</feature>
<protein>
    <submittedName>
        <fullName evidence="6">Myb-binding protein 1A-like protein</fullName>
    </submittedName>
</protein>
<reference evidence="6" key="1">
    <citation type="submission" date="2025-08" db="UniProtKB">
        <authorList>
            <consortium name="RefSeq"/>
        </authorList>
    </citation>
    <scope>IDENTIFICATION</scope>
</reference>
<evidence type="ECO:0000313" key="6">
    <source>
        <dbReference type="RefSeq" id="XP_030647317.1"/>
    </source>
</evidence>
<dbReference type="OrthoDB" id="342531at2759"/>
<evidence type="ECO:0000256" key="3">
    <source>
        <dbReference type="ARBA" id="ARBA00023242"/>
    </source>
</evidence>
<dbReference type="PANTHER" id="PTHR13213:SF2">
    <property type="entry name" value="MYB-BINDING PROTEIN 1A"/>
    <property type="match status" value="1"/>
</dbReference>
<dbReference type="FunCoup" id="A0A6J2WSU8">
    <property type="interactions" value="1202"/>
</dbReference>
<dbReference type="GO" id="GO:0003723">
    <property type="term" value="F:RNA binding"/>
    <property type="evidence" value="ECO:0007669"/>
    <property type="project" value="TreeGrafter"/>
</dbReference>
<organism evidence="5 6">
    <name type="scientific">Chanos chanos</name>
    <name type="common">Milkfish</name>
    <name type="synonym">Mugil chanos</name>
    <dbReference type="NCBI Taxonomy" id="29144"/>
    <lineage>
        <taxon>Eukaryota</taxon>
        <taxon>Metazoa</taxon>
        <taxon>Chordata</taxon>
        <taxon>Craniata</taxon>
        <taxon>Vertebrata</taxon>
        <taxon>Euteleostomi</taxon>
        <taxon>Actinopterygii</taxon>
        <taxon>Neopterygii</taxon>
        <taxon>Teleostei</taxon>
        <taxon>Ostariophysi</taxon>
        <taxon>Gonorynchiformes</taxon>
        <taxon>Chanidae</taxon>
        <taxon>Chanos</taxon>
    </lineage>
</organism>
<sequence length="1273" mass="143675">MGEVGKDTDRPKLIDAKGILKQNREFLDFFWDIAKPERETRLRAIENLVAYLKHGEKPDELKYTLKRLVDGLSHTREEARTGFSVALAQVLSAFEEISLRNTLDQIKEKHNLKTASKKLVRNVAFGNFFGVLALSQSARLHKEPQVLLECVQTLQALAQYRDHLRDLPRKTMVDILSETSEEVFEEVLLGALQTELTSAFSTPEQLELLLVAMQKFPSVLKPQKLQKLLGTSTIITADTLPKLVQVMKMAARSVKKEHFLPAVAFDLLQASLREGSFELFWNGAVVKGMLSEQPGPTHYLSFRMLGAALPLLSKSQLSLVLSGEVMKRYGEHTLSAQLPDRYKFSPEMEGYVGSFLQGCPDPEKQLTVMVAFTQLTNQGYPVVPSYWKVVEHLVPTAVQSYVEWLKDHFCQPHLESCLDFSTRRQAGQQDPIPQSENHVLRFRKWVVARLASIIENRQVQKEEELVKNVASFIFFHAFFDANKSSPDIPETECVLSVPLDAATRAATAETFYSLLQYLTHLPVVDDSADPSSLGKRRVFGLTSDGSTWIYSLVQYADLLLNHPKHARPCQAFSPEHRHAWESMLQSVENLQKKAKKSPSPEVSAFEQLFLLVGIQMFKAADESVELLKDLQSCVQKAQEKKSKRKKKVKSASGAEDESEEPHWVEVVVEILLSLLSQPSRLVRRVCKTVFSRVCPHLTHRALTAILDVLDPNKDEDESGVVVTDEKEGDKTKKDEVKEQDESDKDSDDSESSEEEEEEDDKDEAMEKAEEVDQNFRLELMKVLQGQNALATEEDGSDEEELDDEAMMKLDGSIAALFAEQKKKIQAKKDEKDRLRREKVLVRDFKIKVLDLVEVFLSKQGNNPLVLNMLEPLLSVIENGMKAEADQQEQNFLAKAADIFRNQLCRGKMYCRNVEGREAELHDLMERLINRAQTLADSSVSLYYFSAALYVLKVLRGVVHTETEGEKKARDPGERLMGKVDVERVTSCFKDALSCFMTKRKSPLTGTMFIDLFTRFPVLCVNLLDTAVGSITAGVREHQQGQACAMVLRALQARETQQILHGSKWTELCQRTVDQTAKSLEKVELKNKASQETVLKALELCQFLLKTVHQQKLDVDVGSLENALQALNGDGSLQKPGRLSDTYWSIMKHFGVQKPKVEKVKKAPEEQTEQTGPEKKKKKGFLPETKKRKNRKKTAPLENRDAAAPPRKAVATEEGDQGKKKKNRKRKRKERGGGGGGDPEGQSPPKQARTQQTAQTERPQKKRKGQKEKKGMAD</sequence>
<feature type="region of interest" description="Disordered" evidence="4">
    <location>
        <begin position="1154"/>
        <end position="1273"/>
    </location>
</feature>
<dbReference type="InterPro" id="IPR007015">
    <property type="entry name" value="DNA_pol_V/MYBBP1A"/>
</dbReference>
<dbReference type="GeneID" id="115827574"/>